<dbReference type="KEGG" id="nvr:FEJ81_14750"/>
<organism evidence="1 2">
    <name type="scientific">Natrinema versiforme</name>
    <dbReference type="NCBI Taxonomy" id="88724"/>
    <lineage>
        <taxon>Archaea</taxon>
        <taxon>Methanobacteriati</taxon>
        <taxon>Methanobacteriota</taxon>
        <taxon>Stenosarchaea group</taxon>
        <taxon>Halobacteria</taxon>
        <taxon>Halobacteriales</taxon>
        <taxon>Natrialbaceae</taxon>
        <taxon>Natrinema</taxon>
    </lineage>
</organism>
<reference evidence="2" key="1">
    <citation type="submission" date="2019-05" db="EMBL/GenBank/DDBJ databases">
        <title>Genome sequence and methylation pattern of the halophilic Archaeon Natrinema versiforme BOL5-4.</title>
        <authorList>
            <person name="DasSarma P."/>
            <person name="Anton B.P."/>
            <person name="DasSarma S.L."/>
            <person name="Martinez F.L."/>
            <person name="Guzman D."/>
            <person name="Roberts R.J."/>
            <person name="DasSarma S."/>
        </authorList>
    </citation>
    <scope>NUCLEOTIDE SEQUENCE [LARGE SCALE GENOMIC DNA]</scope>
    <source>
        <strain evidence="2">BOL5-4</strain>
    </source>
</reference>
<dbReference type="GeneID" id="40266557"/>
<protein>
    <recommendedName>
        <fullName evidence="3">HEAT repeat domain-containing protein</fullName>
    </recommendedName>
</protein>
<accession>A0A4P8WJW1</accession>
<dbReference type="AlphaFoldDB" id="A0A4P8WJW1"/>
<dbReference type="Proteomes" id="UP000302218">
    <property type="component" value="Chromosome"/>
</dbReference>
<sequence>MSSRTPEECIDLALDDEAADGRRTDAIRELKTANECDELAALVRRENLADQYRRQALEALATPQCDSTLRTLVEDGLEGSLQDDAKELLATVEDG</sequence>
<dbReference type="OrthoDB" id="186773at2157"/>
<gene>
    <name evidence="1" type="ORF">FEJ81_14750</name>
</gene>
<name>A0A4P8WJW1_9EURY</name>
<evidence type="ECO:0000313" key="2">
    <source>
        <dbReference type="Proteomes" id="UP000302218"/>
    </source>
</evidence>
<evidence type="ECO:0000313" key="1">
    <source>
        <dbReference type="EMBL" id="QCS43545.1"/>
    </source>
</evidence>
<dbReference type="RefSeq" id="WP_138246001.1">
    <property type="nucleotide sequence ID" value="NZ_CP040330.1"/>
</dbReference>
<evidence type="ECO:0008006" key="3">
    <source>
        <dbReference type="Google" id="ProtNLM"/>
    </source>
</evidence>
<dbReference type="EMBL" id="CP040330">
    <property type="protein sequence ID" value="QCS43545.1"/>
    <property type="molecule type" value="Genomic_DNA"/>
</dbReference>
<proteinExistence type="predicted"/>